<dbReference type="OrthoDB" id="2662502at2759"/>
<organism evidence="1 2">
    <name type="scientific">Lyophyllum shimeji</name>
    <name type="common">Hon-shimeji</name>
    <name type="synonym">Tricholoma shimeji</name>
    <dbReference type="NCBI Taxonomy" id="47721"/>
    <lineage>
        <taxon>Eukaryota</taxon>
        <taxon>Fungi</taxon>
        <taxon>Dikarya</taxon>
        <taxon>Basidiomycota</taxon>
        <taxon>Agaricomycotina</taxon>
        <taxon>Agaricomycetes</taxon>
        <taxon>Agaricomycetidae</taxon>
        <taxon>Agaricales</taxon>
        <taxon>Tricholomatineae</taxon>
        <taxon>Lyophyllaceae</taxon>
        <taxon>Lyophyllum</taxon>
    </lineage>
</organism>
<gene>
    <name evidence="1" type="ORF">LshimejAT787_0407510</name>
</gene>
<keyword evidence="2" id="KW-1185">Reference proteome</keyword>
<proteinExistence type="predicted"/>
<name>A0A9P3PKQ0_LYOSH</name>
<sequence length="172" mass="18220">MVGSDLTLVLQHPPSSCGCPRAPSPSLVVASVPPKPANLLDSLPPPPPAFTACDPPAHSFALPQKTCLGDERHLVLHKAPGGARSSVGTYSLVYTGTLMCSRLLGQIGESEPQDLQDFYDVLKSGASDARSDGSVTGRLPCPIEFDWENLEVREKDPTFNSICSGTAFLCVE</sequence>
<accession>A0A9P3PKQ0</accession>
<evidence type="ECO:0000313" key="1">
    <source>
        <dbReference type="EMBL" id="GLB37700.1"/>
    </source>
</evidence>
<dbReference type="EMBL" id="BRPK01000004">
    <property type="protein sequence ID" value="GLB37700.1"/>
    <property type="molecule type" value="Genomic_DNA"/>
</dbReference>
<dbReference type="AlphaFoldDB" id="A0A9P3PKQ0"/>
<reference evidence="1" key="1">
    <citation type="submission" date="2022-07" db="EMBL/GenBank/DDBJ databases">
        <title>The genome of Lyophyllum shimeji provides insight into the initial evolution of ectomycorrhizal fungal genome.</title>
        <authorList>
            <person name="Kobayashi Y."/>
            <person name="Shibata T."/>
            <person name="Hirakawa H."/>
            <person name="Shigenobu S."/>
            <person name="Nishiyama T."/>
            <person name="Yamada A."/>
            <person name="Hasebe M."/>
            <person name="Kawaguchi M."/>
        </authorList>
    </citation>
    <scope>NUCLEOTIDE SEQUENCE</scope>
    <source>
        <strain evidence="1">AT787</strain>
    </source>
</reference>
<comment type="caution">
    <text evidence="1">The sequence shown here is derived from an EMBL/GenBank/DDBJ whole genome shotgun (WGS) entry which is preliminary data.</text>
</comment>
<protein>
    <submittedName>
        <fullName evidence="1">Uncharacterized protein</fullName>
    </submittedName>
</protein>
<evidence type="ECO:0000313" key="2">
    <source>
        <dbReference type="Proteomes" id="UP001063166"/>
    </source>
</evidence>
<dbReference type="Proteomes" id="UP001063166">
    <property type="component" value="Unassembled WGS sequence"/>
</dbReference>